<keyword evidence="2" id="KW-1185">Reference proteome</keyword>
<comment type="caution">
    <text evidence="1">The sequence shown here is derived from an EMBL/GenBank/DDBJ whole genome shotgun (WGS) entry which is preliminary data.</text>
</comment>
<gene>
    <name evidence="1" type="ORF">DEM25_003500</name>
</gene>
<evidence type="ECO:0000313" key="1">
    <source>
        <dbReference type="EMBL" id="RKF08355.1"/>
    </source>
</evidence>
<name>A0A3A8AER7_9HYPH</name>
<reference evidence="1 2" key="1">
    <citation type="journal article" date="2018" name="Int. J. Syst. Bacteriol.">
        <title>Oceaniradius stylonemae gen. nov., sp. nov., isolated from a red alga, Stylonema cornu-cervi.</title>
        <authorList>
            <person name="Jeong S."/>
        </authorList>
    </citation>
    <scope>NUCLEOTIDE SEQUENCE [LARGE SCALE GENOMIC DNA]</scope>
    <source>
        <strain evidence="1 2">StC1</strain>
    </source>
</reference>
<proteinExistence type="predicted"/>
<sequence>MLPELWGRLEEAGSDIEIADVIRFHHPDFNADRLETYPTIEQLLSEMKANAELFYSTRPAAGNFSSEQLEDRRANLLQEMAIWFHDLKKAALKPKPKWLRRLVTAMREEEASIISFNWDLVLDEMLFGSSLDKGSYGLDRRRKGPRLIKPHGSLNWYRRSAAGPIKSEKKFSLGGSGDAEVFGFRPLRAVQSSKGRQYMPLIVPPVYAKQFEGPLFQKLWQETVRALSTASEVRFLGFSLAEADFHARFVLRCGFYNQEHGALRSDGHRDTATGRAKVVVVDRSSTPLPRIRGAVGWECEFHQKDISDWVAEGGLEANRIYGASSDTERMLT</sequence>
<dbReference type="Proteomes" id="UP000246132">
    <property type="component" value="Unassembled WGS sequence"/>
</dbReference>
<organism evidence="1 2">
    <name type="scientific">Oceaniradius stylonematis</name>
    <dbReference type="NCBI Taxonomy" id="2184161"/>
    <lineage>
        <taxon>Bacteria</taxon>
        <taxon>Pseudomonadati</taxon>
        <taxon>Pseudomonadota</taxon>
        <taxon>Alphaproteobacteria</taxon>
        <taxon>Hyphomicrobiales</taxon>
        <taxon>Ahrensiaceae</taxon>
        <taxon>Oceaniradius</taxon>
    </lineage>
</organism>
<protein>
    <recommendedName>
        <fullName evidence="3">SIR2-like domain-containing protein</fullName>
    </recommendedName>
</protein>
<dbReference type="AlphaFoldDB" id="A0A3A8AER7"/>
<dbReference type="EMBL" id="QFWV02000002">
    <property type="protein sequence ID" value="RKF08355.1"/>
    <property type="molecule type" value="Genomic_DNA"/>
</dbReference>
<evidence type="ECO:0000313" key="2">
    <source>
        <dbReference type="Proteomes" id="UP000246132"/>
    </source>
</evidence>
<evidence type="ECO:0008006" key="3">
    <source>
        <dbReference type="Google" id="ProtNLM"/>
    </source>
</evidence>
<accession>A0A3A8AER7</accession>